<comment type="caution">
    <text evidence="1">The sequence shown here is derived from an EMBL/GenBank/DDBJ whole genome shotgun (WGS) entry which is preliminary data.</text>
</comment>
<proteinExistence type="predicted"/>
<gene>
    <name evidence="1" type="ORF">O6H91_06G011500</name>
</gene>
<dbReference type="EMBL" id="CM055097">
    <property type="protein sequence ID" value="KAJ7551344.1"/>
    <property type="molecule type" value="Genomic_DNA"/>
</dbReference>
<organism evidence="1 2">
    <name type="scientific">Diphasiastrum complanatum</name>
    <name type="common">Issler's clubmoss</name>
    <name type="synonym">Lycopodium complanatum</name>
    <dbReference type="NCBI Taxonomy" id="34168"/>
    <lineage>
        <taxon>Eukaryota</taxon>
        <taxon>Viridiplantae</taxon>
        <taxon>Streptophyta</taxon>
        <taxon>Embryophyta</taxon>
        <taxon>Tracheophyta</taxon>
        <taxon>Lycopodiopsida</taxon>
        <taxon>Lycopodiales</taxon>
        <taxon>Lycopodiaceae</taxon>
        <taxon>Lycopodioideae</taxon>
        <taxon>Diphasiastrum</taxon>
    </lineage>
</organism>
<accession>A0ACC2DAS9</accession>
<evidence type="ECO:0000313" key="1">
    <source>
        <dbReference type="EMBL" id="KAJ7551344.1"/>
    </source>
</evidence>
<reference evidence="2" key="1">
    <citation type="journal article" date="2024" name="Proc. Natl. Acad. Sci. U.S.A.">
        <title>Extraordinary preservation of gene collinearity over three hundred million years revealed in homosporous lycophytes.</title>
        <authorList>
            <person name="Li C."/>
            <person name="Wickell D."/>
            <person name="Kuo L.Y."/>
            <person name="Chen X."/>
            <person name="Nie B."/>
            <person name="Liao X."/>
            <person name="Peng D."/>
            <person name="Ji J."/>
            <person name="Jenkins J."/>
            <person name="Williams M."/>
            <person name="Shu S."/>
            <person name="Plott C."/>
            <person name="Barry K."/>
            <person name="Rajasekar S."/>
            <person name="Grimwood J."/>
            <person name="Han X."/>
            <person name="Sun S."/>
            <person name="Hou Z."/>
            <person name="He W."/>
            <person name="Dai G."/>
            <person name="Sun C."/>
            <person name="Schmutz J."/>
            <person name="Leebens-Mack J.H."/>
            <person name="Li F.W."/>
            <person name="Wang L."/>
        </authorList>
    </citation>
    <scope>NUCLEOTIDE SEQUENCE [LARGE SCALE GENOMIC DNA]</scope>
    <source>
        <strain evidence="2">cv. PW_Plant_1</strain>
    </source>
</reference>
<protein>
    <submittedName>
        <fullName evidence="1">Uncharacterized protein</fullName>
    </submittedName>
</protein>
<name>A0ACC2DAS9_DIPCM</name>
<keyword evidence="2" id="KW-1185">Reference proteome</keyword>
<dbReference type="Proteomes" id="UP001162992">
    <property type="component" value="Chromosome 6"/>
</dbReference>
<sequence length="622" mass="68253">MGTKKLELRPVSEMSTSKDSDTNYTAANVKAPRMAGLLLRCFTWMMESDIFGLIFRLKLKKDNLITKVFQQTEYHEPPMFQPHFPIEEVEESGVIQLEQNRSPPDHVARALECLYPLPSRNAIGDRNRHPFLHWKIRDYAEAFVSGRITPYLVAERFLSAVEDSCNRSPNMCFFIAYNEEDILRQASESTARHAKGKPLSVLDGVPIAVKDEIDCFPYLTTGGTKWMQKVRKVKDDAACIKRLRACGALLVGKTNMHELGQGTTGINPHYGCLPFLEAVRNPYDKDRCAGGSSGGSAAAVAAGLCPAALGVDGGGSVRMPAALCGVVGLKGTYGRVSSAGVLPLNWTLGSVGILAASVEDTLIMYTAIQGHLAQDWIASFPPAANLPILKDFEDGDLSKSKIISSIKIAKYSKWFDDSDKSVRTTCYSALNVLQQEYGVKVLEVTIPELEEMRLAHFITIGSEISASIGIDYDRMGIHDSGADIRVCFALYGSFSTRELLSAQRMRFRQMHYHMEIFKTADLIVTPTTAATAPVCSADGLKYGELNYVYGAKLMQYQIAGNFLGLPAISVPIGYDENGLPVGLQLIGRPWSEATLLHLASAIELLMAPNCTKPPEVVYDLLI</sequence>
<evidence type="ECO:0000313" key="2">
    <source>
        <dbReference type="Proteomes" id="UP001162992"/>
    </source>
</evidence>